<evidence type="ECO:0000313" key="6">
    <source>
        <dbReference type="Proteomes" id="UP000319852"/>
    </source>
</evidence>
<reference evidence="5 6" key="1">
    <citation type="submission" date="2019-02" db="EMBL/GenBank/DDBJ databases">
        <title>Deep-cultivation of Planctomycetes and their phenomic and genomic characterization uncovers novel biology.</title>
        <authorList>
            <person name="Wiegand S."/>
            <person name="Jogler M."/>
            <person name="Boedeker C."/>
            <person name="Pinto D."/>
            <person name="Vollmers J."/>
            <person name="Rivas-Marin E."/>
            <person name="Kohn T."/>
            <person name="Peeters S.H."/>
            <person name="Heuer A."/>
            <person name="Rast P."/>
            <person name="Oberbeckmann S."/>
            <person name="Bunk B."/>
            <person name="Jeske O."/>
            <person name="Meyerdierks A."/>
            <person name="Storesund J.E."/>
            <person name="Kallscheuer N."/>
            <person name="Luecker S."/>
            <person name="Lage O.M."/>
            <person name="Pohl T."/>
            <person name="Merkel B.J."/>
            <person name="Hornburger P."/>
            <person name="Mueller R.-W."/>
            <person name="Bruemmer F."/>
            <person name="Labrenz M."/>
            <person name="Spormann A.M."/>
            <person name="Op den Camp H."/>
            <person name="Overmann J."/>
            <person name="Amann R."/>
            <person name="Jetten M.S.M."/>
            <person name="Mascher T."/>
            <person name="Medema M.H."/>
            <person name="Devos D.P."/>
            <person name="Kaster A.-K."/>
            <person name="Ovreas L."/>
            <person name="Rohde M."/>
            <person name="Galperin M.Y."/>
            <person name="Jogler C."/>
        </authorList>
    </citation>
    <scope>NUCLEOTIDE SEQUENCE [LARGE SCALE GENOMIC DNA]</scope>
    <source>
        <strain evidence="5 6">HG15A2</strain>
    </source>
</reference>
<feature type="region of interest" description="Disordered" evidence="2">
    <location>
        <begin position="400"/>
        <end position="426"/>
    </location>
</feature>
<name>A0A517N2T7_9BACT</name>
<dbReference type="Proteomes" id="UP000319852">
    <property type="component" value="Chromosome"/>
</dbReference>
<feature type="domain" description="Thioredoxin" evidence="4">
    <location>
        <begin position="706"/>
        <end position="835"/>
    </location>
</feature>
<dbReference type="CDD" id="cd02947">
    <property type="entry name" value="TRX_family"/>
    <property type="match status" value="1"/>
</dbReference>
<evidence type="ECO:0000256" key="2">
    <source>
        <dbReference type="SAM" id="MobiDB-lite"/>
    </source>
</evidence>
<dbReference type="InterPro" id="IPR052173">
    <property type="entry name" value="Beta-lactam_resp_regulator"/>
</dbReference>
<dbReference type="EMBL" id="CP036263">
    <property type="protein sequence ID" value="QDT01449.1"/>
    <property type="molecule type" value="Genomic_DNA"/>
</dbReference>
<dbReference type="Pfam" id="PF00085">
    <property type="entry name" value="Thioredoxin"/>
    <property type="match status" value="1"/>
</dbReference>
<dbReference type="InterPro" id="IPR013766">
    <property type="entry name" value="Thioredoxin_domain"/>
</dbReference>
<dbReference type="PROSITE" id="PS51352">
    <property type="entry name" value="THIOREDOXIN_2"/>
    <property type="match status" value="1"/>
</dbReference>
<keyword evidence="1" id="KW-0175">Coiled coil</keyword>
<accession>A0A517N2T7</accession>
<dbReference type="RefSeq" id="WP_145063633.1">
    <property type="nucleotide sequence ID" value="NZ_CP036263.1"/>
</dbReference>
<evidence type="ECO:0000256" key="1">
    <source>
        <dbReference type="SAM" id="Coils"/>
    </source>
</evidence>
<dbReference type="AlphaFoldDB" id="A0A517N2T7"/>
<feature type="transmembrane region" description="Helical" evidence="3">
    <location>
        <begin position="159"/>
        <end position="179"/>
    </location>
</feature>
<keyword evidence="3" id="KW-0472">Membrane</keyword>
<keyword evidence="6" id="KW-1185">Reference proteome</keyword>
<keyword evidence="3" id="KW-1133">Transmembrane helix</keyword>
<dbReference type="CDD" id="cd07341">
    <property type="entry name" value="M56_BlaR1_MecR1_like"/>
    <property type="match status" value="1"/>
</dbReference>
<dbReference type="Pfam" id="PF05569">
    <property type="entry name" value="Peptidase_M56"/>
    <property type="match status" value="1"/>
</dbReference>
<feature type="compositionally biased region" description="Basic and acidic residues" evidence="2">
    <location>
        <begin position="410"/>
        <end position="426"/>
    </location>
</feature>
<dbReference type="InterPro" id="IPR008756">
    <property type="entry name" value="Peptidase_M56"/>
</dbReference>
<feature type="region of interest" description="Disordered" evidence="2">
    <location>
        <begin position="834"/>
        <end position="853"/>
    </location>
</feature>
<organism evidence="5 6">
    <name type="scientific">Adhaeretor mobilis</name>
    <dbReference type="NCBI Taxonomy" id="1930276"/>
    <lineage>
        <taxon>Bacteria</taxon>
        <taxon>Pseudomonadati</taxon>
        <taxon>Planctomycetota</taxon>
        <taxon>Planctomycetia</taxon>
        <taxon>Pirellulales</taxon>
        <taxon>Lacipirellulaceae</taxon>
        <taxon>Adhaeretor</taxon>
    </lineage>
</organism>
<feature type="transmembrane region" description="Helical" evidence="3">
    <location>
        <begin position="12"/>
        <end position="38"/>
    </location>
</feature>
<feature type="coiled-coil region" evidence="1">
    <location>
        <begin position="433"/>
        <end position="467"/>
    </location>
</feature>
<keyword evidence="3" id="KW-0812">Transmembrane</keyword>
<dbReference type="KEGG" id="amob:HG15A2_47910"/>
<protein>
    <submittedName>
        <fullName evidence="5">Regulatory protein BlaR1</fullName>
    </submittedName>
</protein>
<gene>
    <name evidence="5" type="primary">blaR1_2</name>
    <name evidence="5" type="ORF">HG15A2_47910</name>
</gene>
<evidence type="ECO:0000259" key="4">
    <source>
        <dbReference type="PROSITE" id="PS51352"/>
    </source>
</evidence>
<dbReference type="Gene3D" id="3.40.30.10">
    <property type="entry name" value="Glutaredoxin"/>
    <property type="match status" value="1"/>
</dbReference>
<dbReference type="PANTHER" id="PTHR34978:SF3">
    <property type="entry name" value="SLR0241 PROTEIN"/>
    <property type="match status" value="1"/>
</dbReference>
<feature type="transmembrane region" description="Helical" evidence="3">
    <location>
        <begin position="50"/>
        <end position="69"/>
    </location>
</feature>
<evidence type="ECO:0000313" key="5">
    <source>
        <dbReference type="EMBL" id="QDT01449.1"/>
    </source>
</evidence>
<evidence type="ECO:0000256" key="3">
    <source>
        <dbReference type="SAM" id="Phobius"/>
    </source>
</evidence>
<feature type="coiled-coil region" evidence="1">
    <location>
        <begin position="691"/>
        <end position="721"/>
    </location>
</feature>
<feature type="transmembrane region" description="Helical" evidence="3">
    <location>
        <begin position="371"/>
        <end position="390"/>
    </location>
</feature>
<dbReference type="PANTHER" id="PTHR34978">
    <property type="entry name" value="POSSIBLE SENSOR-TRANSDUCER PROTEIN BLAR"/>
    <property type="match status" value="1"/>
</dbReference>
<dbReference type="InterPro" id="IPR036249">
    <property type="entry name" value="Thioredoxin-like_sf"/>
</dbReference>
<dbReference type="SUPFAM" id="SSF52833">
    <property type="entry name" value="Thioredoxin-like"/>
    <property type="match status" value="1"/>
</dbReference>
<sequence length="1181" mass="131233">MSTLIQMHVWQIAGWTMLHFLWIGAVVALVGAALRLLAGPLSRKRPGVRYAISLLTLVVFAVAPVGIAIELSSRIKPLVEIEVATPETPVELQPEFNAQRQPLVIDLAKLPEQQSDTSTTAANDIRTVLPSSARHTMSQEHGMPRTSAIHYKLIPLLPWLWIVGTPLTFALLVTGLVGSERLRRAAKPMGSFGEMGVAVNETCQRLAETLQVSRKVVVKICDALAEPVLIGILRPLILLPPAALTGWSPEQLEMVLLHELAHVRRWDNLVNLAQRIIESLLFFHPCVWWLSRQVRIDREQCVDALVVARTARPQAYAELLVDFAAARGNSKHAKLPPTLAASAMARHPLAGRIRSILNLEDEPMLVKRSTVTLAGFAAVAVVSIVLWQPALRSVAHETKTVAHASGLSSDGEKDTKTEKETTKDTKNTKNAELAIAGEKLAEIDQKIKAAKERIEKINEERMRMLKALGTSDHNVEQRFYTQSSKIRKEISNMVKEKVALFDKHPELIKQINEAMTSHVEVVNESTEQTPLKPATAANSPFPTLEEQRAADLVFKLLNVEVEKLDVKELARAKAMYFDGGLKISDASRNGLSGTLQEGDLLVGLHVWPTTSLEDVRTIFERDDIDELSPLKYYVIRKVKTSLPQDSGAGFGGAESDEIGVGYGIEYDGEKSFKYRADDKLITGRIEPNLQAWKAIQQRRQAKEQAKQLEEAQEEFESFSQLGQLSRAEQSHYGWPLVSNQKRQYESSTGFLFFGSPLNSRPCRVMDAAMSEAEQRKKVTFDLVRVDVSREPGLAKKFDIQQVPYFAFFKDGKEVARYSGGPDVAELEAFIAKHTSEDEGSKQSDEEIRKAERDRENARPTYLYAGQPFEHWRDLWKYELSTERRIEAIQALAAFGRTGKGKEAAEAILDVAGEYDFPSTGQAQTKLSAAIVQSLESIDSKYWLDRLEKEYDANPPEWSSLILSAASRVQAKGQRAQALGLIKKVCLSESRDGGDAQAYYLGDGMPISNEDRQEVVQHILKRFKKSSYPSVLIPLVNVTGIGPELMELTFSDSQKSRSEMRRFLDKVNQSRGAKEVLKLMLSELKTPDEAATEEHQLAVIRNLAALGKVAVQAHEMLSSVVANSDSQEVKVAAAYALNRVFGNEMTGRQLLHVNLGSKDGTQLTLGKINELLIEEKAAVFGQ</sequence>
<dbReference type="OrthoDB" id="291597at2"/>
<proteinExistence type="predicted"/>